<dbReference type="GO" id="GO:0005829">
    <property type="term" value="C:cytosol"/>
    <property type="evidence" value="ECO:0007669"/>
    <property type="project" value="TreeGrafter"/>
</dbReference>
<dbReference type="InterPro" id="IPR011006">
    <property type="entry name" value="CheY-like_superfamily"/>
</dbReference>
<evidence type="ECO:0000313" key="10">
    <source>
        <dbReference type="EMBL" id="NKZ20631.1"/>
    </source>
</evidence>
<comment type="caution">
    <text evidence="10">The sequence shown here is derived from an EMBL/GenBank/DDBJ whole genome shotgun (WGS) entry which is preliminary data.</text>
</comment>
<accession>A0A7X6MZB9</accession>
<keyword evidence="1 6" id="KW-0597">Phosphoprotein</keyword>
<dbReference type="CDD" id="cd17574">
    <property type="entry name" value="REC_OmpR"/>
    <property type="match status" value="1"/>
</dbReference>
<dbReference type="Gene3D" id="1.10.10.10">
    <property type="entry name" value="Winged helix-like DNA-binding domain superfamily/Winged helix DNA-binding domain"/>
    <property type="match status" value="1"/>
</dbReference>
<keyword evidence="4 7" id="KW-0238">DNA-binding</keyword>
<dbReference type="SUPFAM" id="SSF46894">
    <property type="entry name" value="C-terminal effector domain of the bipartite response regulators"/>
    <property type="match status" value="1"/>
</dbReference>
<organism evidence="10 11">
    <name type="scientific">Streptococcus ovuberis</name>
    <dbReference type="NCBI Taxonomy" id="1936207"/>
    <lineage>
        <taxon>Bacteria</taxon>
        <taxon>Bacillati</taxon>
        <taxon>Bacillota</taxon>
        <taxon>Bacilli</taxon>
        <taxon>Lactobacillales</taxon>
        <taxon>Streptococcaceae</taxon>
        <taxon>Streptococcus</taxon>
    </lineage>
</organism>
<dbReference type="InterPro" id="IPR001867">
    <property type="entry name" value="OmpR/PhoB-type_DNA-bd"/>
</dbReference>
<dbReference type="SMART" id="SM00448">
    <property type="entry name" value="REC"/>
    <property type="match status" value="1"/>
</dbReference>
<dbReference type="Gene3D" id="6.10.250.690">
    <property type="match status" value="1"/>
</dbReference>
<gene>
    <name evidence="10" type="ORF">HF992_07245</name>
</gene>
<dbReference type="Pfam" id="PF00072">
    <property type="entry name" value="Response_reg"/>
    <property type="match status" value="1"/>
</dbReference>
<dbReference type="PANTHER" id="PTHR48111">
    <property type="entry name" value="REGULATOR OF RPOS"/>
    <property type="match status" value="1"/>
</dbReference>
<evidence type="ECO:0000256" key="1">
    <source>
        <dbReference type="ARBA" id="ARBA00022553"/>
    </source>
</evidence>
<dbReference type="GO" id="GO:0000156">
    <property type="term" value="F:phosphorelay response regulator activity"/>
    <property type="evidence" value="ECO:0007669"/>
    <property type="project" value="TreeGrafter"/>
</dbReference>
<dbReference type="GO" id="GO:0032993">
    <property type="term" value="C:protein-DNA complex"/>
    <property type="evidence" value="ECO:0007669"/>
    <property type="project" value="TreeGrafter"/>
</dbReference>
<dbReference type="GO" id="GO:0000976">
    <property type="term" value="F:transcription cis-regulatory region binding"/>
    <property type="evidence" value="ECO:0007669"/>
    <property type="project" value="TreeGrafter"/>
</dbReference>
<dbReference type="InterPro" id="IPR036388">
    <property type="entry name" value="WH-like_DNA-bd_sf"/>
</dbReference>
<dbReference type="InterPro" id="IPR016032">
    <property type="entry name" value="Sig_transdc_resp-reg_C-effctor"/>
</dbReference>
<dbReference type="Proteomes" id="UP000522720">
    <property type="component" value="Unassembled WGS sequence"/>
</dbReference>
<proteinExistence type="predicted"/>
<sequence length="233" mass="26871">MNFDEILLAKNILIVDDDLALNRSIKEVLLNNKFVNIISAYSIEEAISIYSKINIEFVILDIMLPDGEGFEFAKYIRREKQELPILFLTARDNPTDEIIGFDIGGDDYVTKPFIPKNLVYRILSLLRRSYRDELEVISFGDCLLNLRAATIEKNNEYITLTAIELQILKKLIANKNYIVSIDSICSTVWGDHDYGYEKSLIVHIRNLREKIEDIPSKPKHLLTVRGLGYKFIP</sequence>
<dbReference type="EMBL" id="JAAXPR010000012">
    <property type="protein sequence ID" value="NKZ20631.1"/>
    <property type="molecule type" value="Genomic_DNA"/>
</dbReference>
<protein>
    <submittedName>
        <fullName evidence="10">Response regulator transcription factor</fullName>
    </submittedName>
</protein>
<feature type="domain" description="Response regulatory" evidence="8">
    <location>
        <begin position="11"/>
        <end position="126"/>
    </location>
</feature>
<dbReference type="InterPro" id="IPR001789">
    <property type="entry name" value="Sig_transdc_resp-reg_receiver"/>
</dbReference>
<keyword evidence="11" id="KW-1185">Reference proteome</keyword>
<keyword evidence="2" id="KW-0902">Two-component regulatory system</keyword>
<evidence type="ECO:0000259" key="8">
    <source>
        <dbReference type="PROSITE" id="PS50110"/>
    </source>
</evidence>
<evidence type="ECO:0000256" key="6">
    <source>
        <dbReference type="PROSITE-ProRule" id="PRU00169"/>
    </source>
</evidence>
<dbReference type="InterPro" id="IPR039420">
    <property type="entry name" value="WalR-like"/>
</dbReference>
<dbReference type="SUPFAM" id="SSF52172">
    <property type="entry name" value="CheY-like"/>
    <property type="match status" value="1"/>
</dbReference>
<keyword evidence="3" id="KW-0805">Transcription regulation</keyword>
<feature type="modified residue" description="4-aspartylphosphate" evidence="6">
    <location>
        <position position="61"/>
    </location>
</feature>
<evidence type="ECO:0000256" key="3">
    <source>
        <dbReference type="ARBA" id="ARBA00023015"/>
    </source>
</evidence>
<dbReference type="Pfam" id="PF00486">
    <property type="entry name" value="Trans_reg_C"/>
    <property type="match status" value="1"/>
</dbReference>
<dbReference type="RefSeq" id="WP_001008292.1">
    <property type="nucleotide sequence ID" value="NZ_JAAXPR010000012.1"/>
</dbReference>
<dbReference type="SMART" id="SM00862">
    <property type="entry name" value="Trans_reg_C"/>
    <property type="match status" value="1"/>
</dbReference>
<feature type="domain" description="OmpR/PhoB-type" evidence="9">
    <location>
        <begin position="134"/>
        <end position="233"/>
    </location>
</feature>
<name>A0A7X6MZB9_9STRE</name>
<feature type="DNA-binding region" description="OmpR/PhoB-type" evidence="7">
    <location>
        <begin position="134"/>
        <end position="233"/>
    </location>
</feature>
<dbReference type="GO" id="GO:0006355">
    <property type="term" value="P:regulation of DNA-templated transcription"/>
    <property type="evidence" value="ECO:0007669"/>
    <property type="project" value="InterPro"/>
</dbReference>
<evidence type="ECO:0000256" key="7">
    <source>
        <dbReference type="PROSITE-ProRule" id="PRU01091"/>
    </source>
</evidence>
<dbReference type="AlphaFoldDB" id="A0A7X6MZB9"/>
<dbReference type="PROSITE" id="PS51755">
    <property type="entry name" value="OMPR_PHOB"/>
    <property type="match status" value="1"/>
</dbReference>
<dbReference type="Gene3D" id="3.40.50.2300">
    <property type="match status" value="1"/>
</dbReference>
<dbReference type="PANTHER" id="PTHR48111:SF52">
    <property type="entry name" value="TRANSCRIPTIONAL REGULATORY PROTEIN YVRH"/>
    <property type="match status" value="1"/>
</dbReference>
<evidence type="ECO:0000256" key="4">
    <source>
        <dbReference type="ARBA" id="ARBA00023125"/>
    </source>
</evidence>
<evidence type="ECO:0000256" key="2">
    <source>
        <dbReference type="ARBA" id="ARBA00023012"/>
    </source>
</evidence>
<evidence type="ECO:0000259" key="9">
    <source>
        <dbReference type="PROSITE" id="PS51755"/>
    </source>
</evidence>
<reference evidence="10 11" key="1">
    <citation type="submission" date="2020-04" db="EMBL/GenBank/DDBJ databases">
        <title>MicrobeNet Type strains.</title>
        <authorList>
            <person name="Nicholson A.C."/>
        </authorList>
    </citation>
    <scope>NUCLEOTIDE SEQUENCE [LARGE SCALE GENOMIC DNA]</scope>
    <source>
        <strain evidence="10 11">CCUG 69612</strain>
    </source>
</reference>
<dbReference type="CDD" id="cd00383">
    <property type="entry name" value="trans_reg_C"/>
    <property type="match status" value="1"/>
</dbReference>
<dbReference type="PROSITE" id="PS50110">
    <property type="entry name" value="RESPONSE_REGULATORY"/>
    <property type="match status" value="1"/>
</dbReference>
<evidence type="ECO:0000313" key="11">
    <source>
        <dbReference type="Proteomes" id="UP000522720"/>
    </source>
</evidence>
<evidence type="ECO:0000256" key="5">
    <source>
        <dbReference type="ARBA" id="ARBA00023163"/>
    </source>
</evidence>
<keyword evidence="5" id="KW-0804">Transcription</keyword>